<keyword evidence="3" id="KW-1185">Reference proteome</keyword>
<evidence type="ECO:0000259" key="1">
    <source>
        <dbReference type="PROSITE" id="PS50835"/>
    </source>
</evidence>
<comment type="caution">
    <text evidence="2">The sequence shown here is derived from an EMBL/GenBank/DDBJ whole genome shotgun (WGS) entry which is preliminary data.</text>
</comment>
<feature type="non-terminal residue" evidence="2">
    <location>
        <position position="229"/>
    </location>
</feature>
<reference evidence="2 3" key="1">
    <citation type="submission" date="2017-03" db="EMBL/GenBank/DDBJ databases">
        <title>Genome Survey of Euroglyphus maynei.</title>
        <authorList>
            <person name="Arlian L.G."/>
            <person name="Morgan M.S."/>
            <person name="Rider S.D."/>
        </authorList>
    </citation>
    <scope>NUCLEOTIDE SEQUENCE [LARGE SCALE GENOMIC DNA]</scope>
    <source>
        <strain evidence="2">Arlian Lab</strain>
        <tissue evidence="2">Whole body</tissue>
    </source>
</reference>
<feature type="domain" description="Ig-like" evidence="1">
    <location>
        <begin position="71"/>
        <end position="177"/>
    </location>
</feature>
<dbReference type="SMART" id="SM00409">
    <property type="entry name" value="IG"/>
    <property type="match status" value="1"/>
</dbReference>
<evidence type="ECO:0000313" key="3">
    <source>
        <dbReference type="Proteomes" id="UP000194236"/>
    </source>
</evidence>
<dbReference type="InterPro" id="IPR007110">
    <property type="entry name" value="Ig-like_dom"/>
</dbReference>
<organism evidence="2 3">
    <name type="scientific">Euroglyphus maynei</name>
    <name type="common">Mayne's house dust mite</name>
    <dbReference type="NCBI Taxonomy" id="6958"/>
    <lineage>
        <taxon>Eukaryota</taxon>
        <taxon>Metazoa</taxon>
        <taxon>Ecdysozoa</taxon>
        <taxon>Arthropoda</taxon>
        <taxon>Chelicerata</taxon>
        <taxon>Arachnida</taxon>
        <taxon>Acari</taxon>
        <taxon>Acariformes</taxon>
        <taxon>Sarcoptiformes</taxon>
        <taxon>Astigmata</taxon>
        <taxon>Psoroptidia</taxon>
        <taxon>Analgoidea</taxon>
        <taxon>Pyroglyphidae</taxon>
        <taxon>Pyroglyphinae</taxon>
        <taxon>Euroglyphus</taxon>
    </lineage>
</organism>
<gene>
    <name evidence="2" type="ORF">BLA29_010669</name>
</gene>
<dbReference type="EMBL" id="MUJZ01059304">
    <property type="protein sequence ID" value="OTF71783.1"/>
    <property type="molecule type" value="Genomic_DNA"/>
</dbReference>
<dbReference type="InterPro" id="IPR036179">
    <property type="entry name" value="Ig-like_dom_sf"/>
</dbReference>
<name>A0A1Y3AVV8_EURMA</name>
<dbReference type="InterPro" id="IPR003599">
    <property type="entry name" value="Ig_sub"/>
</dbReference>
<dbReference type="AlphaFoldDB" id="A0A1Y3AVV8"/>
<dbReference type="PROSITE" id="PS50835">
    <property type="entry name" value="IG_LIKE"/>
    <property type="match status" value="1"/>
</dbReference>
<sequence>MSQIKWHNITTSSAAMVDNDAVRIIQNNDNDNEIYLNIARLSLKARQSGVYRCSSTLINMNNTITKHQEIPFIVMDSDDLFKIISSTDEPTVNDTIILTCKASVYRYSQLWWVNTRLDTDDINPVNINTMLEQKNQSIDPLIDSISLTNDQNEYSLSSTLILSSVTLNHSSLFTCEAVLLFDALKMERKEYFLNVKEITSPMIIETNMNESIIEAEYNSQTEFRCYIEG</sequence>
<dbReference type="Gene3D" id="2.60.40.10">
    <property type="entry name" value="Immunoglobulins"/>
    <property type="match status" value="1"/>
</dbReference>
<protein>
    <recommendedName>
        <fullName evidence="1">Ig-like domain-containing protein</fullName>
    </recommendedName>
</protein>
<accession>A0A1Y3AVV8</accession>
<dbReference type="SUPFAM" id="SSF48726">
    <property type="entry name" value="Immunoglobulin"/>
    <property type="match status" value="1"/>
</dbReference>
<dbReference type="InterPro" id="IPR013783">
    <property type="entry name" value="Ig-like_fold"/>
</dbReference>
<dbReference type="Proteomes" id="UP000194236">
    <property type="component" value="Unassembled WGS sequence"/>
</dbReference>
<proteinExistence type="predicted"/>
<dbReference type="OrthoDB" id="3256376at2759"/>
<evidence type="ECO:0000313" key="2">
    <source>
        <dbReference type="EMBL" id="OTF71783.1"/>
    </source>
</evidence>